<keyword evidence="7" id="KW-0131">Cell cycle</keyword>
<dbReference type="Proteomes" id="UP000824782">
    <property type="component" value="Unassembled WGS sequence"/>
</dbReference>
<evidence type="ECO:0000256" key="8">
    <source>
        <dbReference type="ARBA" id="ARBA00056341"/>
    </source>
</evidence>
<dbReference type="FunFam" id="1.10.472.10:FF:000064">
    <property type="entry name" value="Cyclin O"/>
    <property type="match status" value="1"/>
</dbReference>
<feature type="domain" description="Cyclin C-terminal" evidence="11">
    <location>
        <begin position="244"/>
        <end position="364"/>
    </location>
</feature>
<sequence>MCAQLGDMVTCSSGDMVTCSSGDMAEMCPNKRKREEVTPRDTQDDGVCTSAGSGIKKAKYLRHRKQSLEMKSCDSGVSDLYETPSPSPVTRRPAPSDLCPKITDRLGLQNFRDYGEECYIFKKGLEKKYLATHCMDNQPQLRPESRCKLISWLIPVHRHFSLGFESLCLTVSILDRFLSCTPVAIDCFQLVGVTSLLIACKQVERRPPRVKQLLALCCNNFSREQLCNLECIILLKLHFQLSAPTINYFLQHFSLLQLTDGEPSELDLCQASKSLALAKGIAELSLADYAFNAYPPSLMAACCLALAQRMLCREDSSKLQDSGYSDGELQDCLTKIDLLVSLNKDSLLRLLPGDMPDMAMDVDN</sequence>
<dbReference type="CDD" id="cd20536">
    <property type="entry name" value="CYCLIN_CCNO_rpt1"/>
    <property type="match status" value="1"/>
</dbReference>
<dbReference type="EMBL" id="WNYA01000001">
    <property type="protein sequence ID" value="KAG8598933.1"/>
    <property type="molecule type" value="Genomic_DNA"/>
</dbReference>
<keyword evidence="3" id="KW-0963">Cytoplasm</keyword>
<evidence type="ECO:0000256" key="5">
    <source>
        <dbReference type="ARBA" id="ARBA00022794"/>
    </source>
</evidence>
<dbReference type="InterPro" id="IPR006671">
    <property type="entry name" value="Cyclin_N"/>
</dbReference>
<dbReference type="SMART" id="SM00385">
    <property type="entry name" value="CYCLIN"/>
    <property type="match status" value="2"/>
</dbReference>
<dbReference type="InterPro" id="IPR036915">
    <property type="entry name" value="Cyclin-like_sf"/>
</dbReference>
<dbReference type="Pfam" id="PF00134">
    <property type="entry name" value="Cyclin_N"/>
    <property type="match status" value="1"/>
</dbReference>
<dbReference type="CDD" id="cd20722">
    <property type="entry name" value="CYCLIN_CCNO_rpt2"/>
    <property type="match status" value="1"/>
</dbReference>
<evidence type="ECO:0000256" key="4">
    <source>
        <dbReference type="ARBA" id="ARBA00022618"/>
    </source>
</evidence>
<dbReference type="GO" id="GO:0060271">
    <property type="term" value="P:cilium assembly"/>
    <property type="evidence" value="ECO:0007669"/>
    <property type="project" value="UniProtKB-ARBA"/>
</dbReference>
<dbReference type="GO" id="GO:1903251">
    <property type="term" value="P:multi-ciliated epithelial cell differentiation"/>
    <property type="evidence" value="ECO:0007669"/>
    <property type="project" value="UniProtKB-ARBA"/>
</dbReference>
<dbReference type="Gene3D" id="1.10.472.10">
    <property type="entry name" value="Cyclin-like"/>
    <property type="match status" value="2"/>
</dbReference>
<dbReference type="GO" id="GO:0005737">
    <property type="term" value="C:cytoplasm"/>
    <property type="evidence" value="ECO:0007669"/>
    <property type="project" value="UniProtKB-SubCell"/>
</dbReference>
<dbReference type="AlphaFoldDB" id="A0AAV7DMZ9"/>
<comment type="subcellular location">
    <subcellularLocation>
        <location evidence="1">Cytoplasm</location>
    </subcellularLocation>
</comment>
<dbReference type="PROSITE" id="PS00292">
    <property type="entry name" value="CYCLINS"/>
    <property type="match status" value="1"/>
</dbReference>
<evidence type="ECO:0000256" key="7">
    <source>
        <dbReference type="ARBA" id="ARBA00023306"/>
    </source>
</evidence>
<proteinExistence type="inferred from homology"/>
<comment type="caution">
    <text evidence="12">The sequence shown here is derived from an EMBL/GenBank/DDBJ whole genome shotgun (WGS) entry which is preliminary data.</text>
</comment>
<feature type="domain" description="Cyclin-like" evidence="10">
    <location>
        <begin position="151"/>
        <end position="235"/>
    </location>
</feature>
<comment type="similarity">
    <text evidence="2 9">Belongs to the cyclin family.</text>
</comment>
<name>A0AAV7DMZ9_ENGPU</name>
<evidence type="ECO:0000256" key="1">
    <source>
        <dbReference type="ARBA" id="ARBA00004496"/>
    </source>
</evidence>
<dbReference type="InterPro" id="IPR039361">
    <property type="entry name" value="Cyclin"/>
</dbReference>
<dbReference type="FunFam" id="1.10.472.10:FF:000061">
    <property type="entry name" value="cyclin-O"/>
    <property type="match status" value="1"/>
</dbReference>
<dbReference type="Pfam" id="PF02984">
    <property type="entry name" value="Cyclin_C"/>
    <property type="match status" value="1"/>
</dbReference>
<evidence type="ECO:0000256" key="9">
    <source>
        <dbReference type="RuleBase" id="RU000383"/>
    </source>
</evidence>
<evidence type="ECO:0000256" key="6">
    <source>
        <dbReference type="ARBA" id="ARBA00023127"/>
    </source>
</evidence>
<gene>
    <name evidence="12" type="ORF">GDO81_002805</name>
</gene>
<evidence type="ECO:0000256" key="2">
    <source>
        <dbReference type="ARBA" id="ARBA00008742"/>
    </source>
</evidence>
<dbReference type="InterPro" id="IPR004367">
    <property type="entry name" value="Cyclin_C-dom"/>
</dbReference>
<keyword evidence="5" id="KW-0970">Cilium biogenesis/degradation</keyword>
<evidence type="ECO:0000313" key="12">
    <source>
        <dbReference type="EMBL" id="KAG8598933.1"/>
    </source>
</evidence>
<dbReference type="SUPFAM" id="SSF47954">
    <property type="entry name" value="Cyclin-like"/>
    <property type="match status" value="2"/>
</dbReference>
<dbReference type="PANTHER" id="PTHR10177">
    <property type="entry name" value="CYCLINS"/>
    <property type="match status" value="1"/>
</dbReference>
<dbReference type="InterPro" id="IPR013763">
    <property type="entry name" value="Cyclin-like_dom"/>
</dbReference>
<evidence type="ECO:0000313" key="13">
    <source>
        <dbReference type="Proteomes" id="UP000824782"/>
    </source>
</evidence>
<dbReference type="GO" id="GO:0051301">
    <property type="term" value="P:cell division"/>
    <property type="evidence" value="ECO:0007669"/>
    <property type="project" value="UniProtKB-KW"/>
</dbReference>
<reference evidence="12" key="1">
    <citation type="thesis" date="2020" institute="ProQuest LLC" country="789 East Eisenhower Parkway, Ann Arbor, MI, USA">
        <title>Comparative Genomics and Chromosome Evolution.</title>
        <authorList>
            <person name="Mudd A.B."/>
        </authorList>
    </citation>
    <scope>NUCLEOTIDE SEQUENCE</scope>
    <source>
        <strain evidence="12">237g6f4</strain>
        <tissue evidence="12">Blood</tissue>
    </source>
</reference>
<comment type="function">
    <text evidence="8">Specifically required for generation of multiciliated cells, possibly by promoting a cell cycle state compatible with centriole amplification and maturation. Acts downstream of mcidas to promote mother centriole amplification and maturation in preparation for apical docking.</text>
</comment>
<keyword evidence="4" id="KW-0132">Cell division</keyword>
<keyword evidence="6 9" id="KW-0195">Cyclin</keyword>
<evidence type="ECO:0000256" key="3">
    <source>
        <dbReference type="ARBA" id="ARBA00022490"/>
    </source>
</evidence>
<accession>A0AAV7DMZ9</accession>
<evidence type="ECO:0000259" key="11">
    <source>
        <dbReference type="SMART" id="SM01332"/>
    </source>
</evidence>
<keyword evidence="13" id="KW-1185">Reference proteome</keyword>
<dbReference type="InterPro" id="IPR048258">
    <property type="entry name" value="Cyclins_cyclin-box"/>
</dbReference>
<feature type="domain" description="Cyclin-like" evidence="10">
    <location>
        <begin position="248"/>
        <end position="341"/>
    </location>
</feature>
<evidence type="ECO:0008006" key="14">
    <source>
        <dbReference type="Google" id="ProtNLM"/>
    </source>
</evidence>
<dbReference type="SMART" id="SM01332">
    <property type="entry name" value="Cyclin_C"/>
    <property type="match status" value="1"/>
</dbReference>
<protein>
    <recommendedName>
        <fullName evidence="14">Cyclin O</fullName>
    </recommendedName>
</protein>
<organism evidence="12 13">
    <name type="scientific">Engystomops pustulosus</name>
    <name type="common">Tungara frog</name>
    <name type="synonym">Physalaemus pustulosus</name>
    <dbReference type="NCBI Taxonomy" id="76066"/>
    <lineage>
        <taxon>Eukaryota</taxon>
        <taxon>Metazoa</taxon>
        <taxon>Chordata</taxon>
        <taxon>Craniata</taxon>
        <taxon>Vertebrata</taxon>
        <taxon>Euteleostomi</taxon>
        <taxon>Amphibia</taxon>
        <taxon>Batrachia</taxon>
        <taxon>Anura</taxon>
        <taxon>Neobatrachia</taxon>
        <taxon>Hyloidea</taxon>
        <taxon>Leptodactylidae</taxon>
        <taxon>Leiuperinae</taxon>
        <taxon>Engystomops</taxon>
    </lineage>
</organism>
<evidence type="ECO:0000259" key="10">
    <source>
        <dbReference type="SMART" id="SM00385"/>
    </source>
</evidence>